<evidence type="ECO:0000313" key="1">
    <source>
        <dbReference type="EMBL" id="GAH43267.1"/>
    </source>
</evidence>
<organism evidence="1">
    <name type="scientific">marine sediment metagenome</name>
    <dbReference type="NCBI Taxonomy" id="412755"/>
    <lineage>
        <taxon>unclassified sequences</taxon>
        <taxon>metagenomes</taxon>
        <taxon>ecological metagenomes</taxon>
    </lineage>
</organism>
<sequence length="32" mass="3887">QWEEYGINMADARGDIWKVLRTFFIKDNKENV</sequence>
<comment type="caution">
    <text evidence="1">The sequence shown here is derived from an EMBL/GenBank/DDBJ whole genome shotgun (WGS) entry which is preliminary data.</text>
</comment>
<name>X1FE51_9ZZZZ</name>
<accession>X1FE51</accession>
<dbReference type="EMBL" id="BARU01011274">
    <property type="protein sequence ID" value="GAH43267.1"/>
    <property type="molecule type" value="Genomic_DNA"/>
</dbReference>
<protein>
    <submittedName>
        <fullName evidence="1">Uncharacterized protein</fullName>
    </submittedName>
</protein>
<gene>
    <name evidence="1" type="ORF">S03H2_21222</name>
</gene>
<feature type="non-terminal residue" evidence="1">
    <location>
        <position position="1"/>
    </location>
</feature>
<reference evidence="1" key="1">
    <citation type="journal article" date="2014" name="Front. Microbiol.">
        <title>High frequency of phylogenetically diverse reductive dehalogenase-homologous genes in deep subseafloor sedimentary metagenomes.</title>
        <authorList>
            <person name="Kawai M."/>
            <person name="Futagami T."/>
            <person name="Toyoda A."/>
            <person name="Takaki Y."/>
            <person name="Nishi S."/>
            <person name="Hori S."/>
            <person name="Arai W."/>
            <person name="Tsubouchi T."/>
            <person name="Morono Y."/>
            <person name="Uchiyama I."/>
            <person name="Ito T."/>
            <person name="Fujiyama A."/>
            <person name="Inagaki F."/>
            <person name="Takami H."/>
        </authorList>
    </citation>
    <scope>NUCLEOTIDE SEQUENCE</scope>
    <source>
        <strain evidence="1">Expedition CK06-06</strain>
    </source>
</reference>
<dbReference type="AlphaFoldDB" id="X1FE51"/>
<proteinExistence type="predicted"/>